<feature type="region of interest" description="Disordered" evidence="1">
    <location>
        <begin position="135"/>
        <end position="155"/>
    </location>
</feature>
<evidence type="ECO:0000313" key="3">
    <source>
        <dbReference type="EMBL" id="KKU64374.1"/>
    </source>
</evidence>
<evidence type="ECO:0000256" key="1">
    <source>
        <dbReference type="SAM" id="MobiDB-lite"/>
    </source>
</evidence>
<proteinExistence type="predicted"/>
<evidence type="ECO:0000256" key="2">
    <source>
        <dbReference type="SAM" id="Phobius"/>
    </source>
</evidence>
<dbReference type="Proteomes" id="UP000034502">
    <property type="component" value="Unassembled WGS sequence"/>
</dbReference>
<feature type="region of interest" description="Disordered" evidence="1">
    <location>
        <begin position="1"/>
        <end position="71"/>
    </location>
</feature>
<feature type="region of interest" description="Disordered" evidence="1">
    <location>
        <begin position="369"/>
        <end position="398"/>
    </location>
</feature>
<name>A0A0G1S4E7_9BACT</name>
<protein>
    <submittedName>
        <fullName evidence="3">Uncharacterized protein</fullName>
    </submittedName>
</protein>
<keyword evidence="2" id="KW-0812">Transmembrane</keyword>
<organism evidence="3 4">
    <name type="scientific">Candidatus Amesbacteria bacterium GW2011_GWC1_47_15</name>
    <dbReference type="NCBI Taxonomy" id="1618364"/>
    <lineage>
        <taxon>Bacteria</taxon>
        <taxon>Candidatus Amesiibacteriota</taxon>
    </lineage>
</organism>
<comment type="caution">
    <text evidence="3">The sequence shown here is derived from an EMBL/GenBank/DDBJ whole genome shotgun (WGS) entry which is preliminary data.</text>
</comment>
<sequence>MVVVDANSNLSADGSSSGSGISVANDGNGADSSNSGSVSISDNNSTTQNNTADVSNSLDQSGTTGSNSASYNTGGDNIILTGDANVSGTAITSVNTNLDGVMVAQFDIADGHQGDYVLDFAANCISGCGTASASASNTGNGADSTNNASVDQTSSDATFQNNDAAVGNTLILAADTGNNDTNANTGGNNTIATGDANVNGNALTFANNNISGSNVVFGVVNIYGDLVGDIIFPEEAFGCCGTTGASAANTGNGADSENTASVSTTQTDNTFQANQATIDNNLTLNAETGSNDTNANTGGNNLISSGDTSVNASVLNVANTNIDGGNWFLVLVNEAGQWVGRILGGPEGSNMAASEGMLLTVSPDGQITATNAGNGAGSTNTSSSTATNTTQTTQNNTANVSNNMQLSANTGGNDANYNTGGDNTIITGDAKIIANIVNFVNNNITGGGKLFVTVVNVFGSWLGDFVTPGHKKEIAQAPAPEENLAELLPAIGGSDPLINPVFVENTSPEEKEKSVPPTIAASVRKLTAQTTSFSAVSELTGISPQVAGFISDDLSGSETLGLADTRKVLSINLAWLLLILPAVGILWSIKLRRVIPARK</sequence>
<evidence type="ECO:0000313" key="4">
    <source>
        <dbReference type="Proteomes" id="UP000034502"/>
    </source>
</evidence>
<feature type="compositionally biased region" description="Low complexity" evidence="1">
    <location>
        <begin position="1"/>
        <end position="45"/>
    </location>
</feature>
<feature type="compositionally biased region" description="Polar residues" evidence="1">
    <location>
        <begin position="46"/>
        <end position="71"/>
    </location>
</feature>
<feature type="compositionally biased region" description="Polar residues" evidence="1">
    <location>
        <begin position="143"/>
        <end position="155"/>
    </location>
</feature>
<dbReference type="EMBL" id="LCNU01000009">
    <property type="protein sequence ID" value="KKU64374.1"/>
    <property type="molecule type" value="Genomic_DNA"/>
</dbReference>
<dbReference type="AlphaFoldDB" id="A0A0G1S4E7"/>
<dbReference type="STRING" id="1618364.UX86_C0009G0004"/>
<feature type="transmembrane region" description="Helical" evidence="2">
    <location>
        <begin position="569"/>
        <end position="589"/>
    </location>
</feature>
<keyword evidence="2" id="KW-1133">Transmembrane helix</keyword>
<keyword evidence="2" id="KW-0472">Membrane</keyword>
<reference evidence="3 4" key="1">
    <citation type="journal article" date="2015" name="Nature">
        <title>rRNA introns, odd ribosomes, and small enigmatic genomes across a large radiation of phyla.</title>
        <authorList>
            <person name="Brown C.T."/>
            <person name="Hug L.A."/>
            <person name="Thomas B.C."/>
            <person name="Sharon I."/>
            <person name="Castelle C.J."/>
            <person name="Singh A."/>
            <person name="Wilkins M.J."/>
            <person name="Williams K.H."/>
            <person name="Banfield J.F."/>
        </authorList>
    </citation>
    <scope>NUCLEOTIDE SEQUENCE [LARGE SCALE GENOMIC DNA]</scope>
</reference>
<gene>
    <name evidence="3" type="ORF">UX86_C0009G0004</name>
</gene>
<accession>A0A0G1S4E7</accession>